<dbReference type="AlphaFoldDB" id="A0A2S3ZY05"/>
<keyword evidence="1" id="KW-0812">Transmembrane</keyword>
<feature type="transmembrane region" description="Helical" evidence="1">
    <location>
        <begin position="20"/>
        <end position="41"/>
    </location>
</feature>
<evidence type="ECO:0000313" key="2">
    <source>
        <dbReference type="EMBL" id="POH74073.1"/>
    </source>
</evidence>
<evidence type="ECO:0008006" key="4">
    <source>
        <dbReference type="Google" id="ProtNLM"/>
    </source>
</evidence>
<gene>
    <name evidence="2" type="ORF">CVS27_05735</name>
</gene>
<keyword evidence="1" id="KW-0472">Membrane</keyword>
<sequence length="158" mass="16350">MDKNPGASMPETPGLVKVAARLLGLCAVVQIVASIFGLIYASSPERLAAIQAQIDVMSGDVPSLELMRNMGLLTVILAGVVTVGAYLFISFFLLRGRSWARSTAAVLVALTLIQLVGISFPAGLATVAQLVLGGVAVGLCYLPASTRYFAAAKAARGQ</sequence>
<feature type="transmembrane region" description="Helical" evidence="1">
    <location>
        <begin position="130"/>
        <end position="150"/>
    </location>
</feature>
<keyword evidence="3" id="KW-1185">Reference proteome</keyword>
<reference evidence="2 3" key="1">
    <citation type="submission" date="2018-01" db="EMBL/GenBank/DDBJ databases">
        <title>Arthrobacter sp. nov., from glaciers in China.</title>
        <authorList>
            <person name="Liu Q."/>
            <person name="Xin Y.-H."/>
        </authorList>
    </citation>
    <scope>NUCLEOTIDE SEQUENCE [LARGE SCALE GENOMIC DNA]</scope>
    <source>
        <strain evidence="2 3">HLT2-12-2</strain>
    </source>
</reference>
<protein>
    <recommendedName>
        <fullName evidence="4">DUF4064 domain-containing protein</fullName>
    </recommendedName>
</protein>
<evidence type="ECO:0000313" key="3">
    <source>
        <dbReference type="Proteomes" id="UP000237061"/>
    </source>
</evidence>
<name>A0A2S3ZY05_ARTGL</name>
<comment type="caution">
    <text evidence="2">The sequence shown here is derived from an EMBL/GenBank/DDBJ whole genome shotgun (WGS) entry which is preliminary data.</text>
</comment>
<feature type="transmembrane region" description="Helical" evidence="1">
    <location>
        <begin position="70"/>
        <end position="94"/>
    </location>
</feature>
<accession>A0A2S3ZY05</accession>
<keyword evidence="1" id="KW-1133">Transmembrane helix</keyword>
<organism evidence="2 3">
    <name type="scientific">Arthrobacter glacialis</name>
    <dbReference type="NCBI Taxonomy" id="1664"/>
    <lineage>
        <taxon>Bacteria</taxon>
        <taxon>Bacillati</taxon>
        <taxon>Actinomycetota</taxon>
        <taxon>Actinomycetes</taxon>
        <taxon>Micrococcales</taxon>
        <taxon>Micrococcaceae</taxon>
        <taxon>Arthrobacter</taxon>
    </lineage>
</organism>
<dbReference type="EMBL" id="PPXC01000004">
    <property type="protein sequence ID" value="POH74073.1"/>
    <property type="molecule type" value="Genomic_DNA"/>
</dbReference>
<evidence type="ECO:0000256" key="1">
    <source>
        <dbReference type="SAM" id="Phobius"/>
    </source>
</evidence>
<dbReference type="Proteomes" id="UP000237061">
    <property type="component" value="Unassembled WGS sequence"/>
</dbReference>
<proteinExistence type="predicted"/>
<feature type="transmembrane region" description="Helical" evidence="1">
    <location>
        <begin position="106"/>
        <end position="124"/>
    </location>
</feature>